<dbReference type="AlphaFoldDB" id="A0A1R3KYH3"/>
<proteinExistence type="predicted"/>
<reference evidence="1 2" key="1">
    <citation type="submission" date="2013-09" db="EMBL/GenBank/DDBJ databases">
        <title>Corchorus capsularis genome sequencing.</title>
        <authorList>
            <person name="Alam M."/>
            <person name="Haque M.S."/>
            <person name="Islam M.S."/>
            <person name="Emdad E.M."/>
            <person name="Islam M.M."/>
            <person name="Ahmed B."/>
            <person name="Halim A."/>
            <person name="Hossen Q.M.M."/>
            <person name="Hossain M.Z."/>
            <person name="Ahmed R."/>
            <person name="Khan M.M."/>
            <person name="Islam R."/>
            <person name="Rashid M.M."/>
            <person name="Khan S.A."/>
            <person name="Rahman M.S."/>
            <person name="Alam M."/>
        </authorList>
    </citation>
    <scope>NUCLEOTIDE SEQUENCE [LARGE SCALE GENOMIC DNA]</scope>
    <source>
        <strain evidence="2">cv. CVL-1</strain>
        <tissue evidence="1">Whole seedling</tissue>
    </source>
</reference>
<name>A0A1R3KYH3_COCAP</name>
<accession>A0A1R3KYH3</accession>
<evidence type="ECO:0000313" key="2">
    <source>
        <dbReference type="Proteomes" id="UP000188268"/>
    </source>
</evidence>
<gene>
    <name evidence="1" type="ORF">CCACVL1_00108</name>
</gene>
<dbReference type="Proteomes" id="UP000188268">
    <property type="component" value="Unassembled WGS sequence"/>
</dbReference>
<organism evidence="1 2">
    <name type="scientific">Corchorus capsularis</name>
    <name type="common">Jute</name>
    <dbReference type="NCBI Taxonomy" id="210143"/>
    <lineage>
        <taxon>Eukaryota</taxon>
        <taxon>Viridiplantae</taxon>
        <taxon>Streptophyta</taxon>
        <taxon>Embryophyta</taxon>
        <taxon>Tracheophyta</taxon>
        <taxon>Spermatophyta</taxon>
        <taxon>Magnoliopsida</taxon>
        <taxon>eudicotyledons</taxon>
        <taxon>Gunneridae</taxon>
        <taxon>Pentapetalae</taxon>
        <taxon>rosids</taxon>
        <taxon>malvids</taxon>
        <taxon>Malvales</taxon>
        <taxon>Malvaceae</taxon>
        <taxon>Grewioideae</taxon>
        <taxon>Apeibeae</taxon>
        <taxon>Corchorus</taxon>
    </lineage>
</organism>
<protein>
    <submittedName>
        <fullName evidence="1">Uncharacterized protein</fullName>
    </submittedName>
</protein>
<keyword evidence="2" id="KW-1185">Reference proteome</keyword>
<comment type="caution">
    <text evidence="1">The sequence shown here is derived from an EMBL/GenBank/DDBJ whole genome shotgun (WGS) entry which is preliminary data.</text>
</comment>
<dbReference type="EMBL" id="AWWV01000380">
    <property type="protein sequence ID" value="OMP12135.1"/>
    <property type="molecule type" value="Genomic_DNA"/>
</dbReference>
<evidence type="ECO:0000313" key="1">
    <source>
        <dbReference type="EMBL" id="OMP12135.1"/>
    </source>
</evidence>
<dbReference type="Gramene" id="OMP12135">
    <property type="protein sequence ID" value="OMP12135"/>
    <property type="gene ID" value="CCACVL1_00108"/>
</dbReference>
<sequence length="31" mass="3217">GGGVANSGCRVGSAFLTLFLRVVFHYGGCRD</sequence>
<feature type="non-terminal residue" evidence="1">
    <location>
        <position position="1"/>
    </location>
</feature>